<protein>
    <submittedName>
        <fullName evidence="1">Uncharacterized protein</fullName>
    </submittedName>
</protein>
<accession>X0ZAG8</accession>
<reference evidence="1" key="1">
    <citation type="journal article" date="2014" name="Front. Microbiol.">
        <title>High frequency of phylogenetically diverse reductive dehalogenase-homologous genes in deep subseafloor sedimentary metagenomes.</title>
        <authorList>
            <person name="Kawai M."/>
            <person name="Futagami T."/>
            <person name="Toyoda A."/>
            <person name="Takaki Y."/>
            <person name="Nishi S."/>
            <person name="Hori S."/>
            <person name="Arai W."/>
            <person name="Tsubouchi T."/>
            <person name="Morono Y."/>
            <person name="Uchiyama I."/>
            <person name="Ito T."/>
            <person name="Fujiyama A."/>
            <person name="Inagaki F."/>
            <person name="Takami H."/>
        </authorList>
    </citation>
    <scope>NUCLEOTIDE SEQUENCE</scope>
    <source>
        <strain evidence="1">Expedition CK06-06</strain>
    </source>
</reference>
<organism evidence="1">
    <name type="scientific">marine sediment metagenome</name>
    <dbReference type="NCBI Taxonomy" id="412755"/>
    <lineage>
        <taxon>unclassified sequences</taxon>
        <taxon>metagenomes</taxon>
        <taxon>ecological metagenomes</taxon>
    </lineage>
</organism>
<proteinExistence type="predicted"/>
<gene>
    <name evidence="1" type="ORF">S01H4_09277</name>
</gene>
<name>X0ZAG8_9ZZZZ</name>
<dbReference type="EMBL" id="BART01003322">
    <property type="protein sequence ID" value="GAG55287.1"/>
    <property type="molecule type" value="Genomic_DNA"/>
</dbReference>
<evidence type="ECO:0000313" key="1">
    <source>
        <dbReference type="EMBL" id="GAG55287.1"/>
    </source>
</evidence>
<comment type="caution">
    <text evidence="1">The sequence shown here is derived from an EMBL/GenBank/DDBJ whole genome shotgun (WGS) entry which is preliminary data.</text>
</comment>
<dbReference type="AlphaFoldDB" id="X0ZAG8"/>
<sequence>MADTIEGIPEKKLERLKKHLLKVEGLAGKPLRKTPYTAWTICPITNFAPDYDDRGRNYVGAGLDGYVCYGNAGAEAKSRKVYSLPDSLWWGSLSDKQRRQVTKYIQGWIKDRGGL</sequence>